<organism evidence="2 3">
    <name type="scientific">Candidatus Dojkabacteria bacterium CG_4_10_14_0_2_um_filter_Dojkabacteria_WS6_41_15</name>
    <dbReference type="NCBI Taxonomy" id="2014249"/>
    <lineage>
        <taxon>Bacteria</taxon>
        <taxon>Candidatus Dojkabacteria</taxon>
    </lineage>
</organism>
<evidence type="ECO:0000313" key="3">
    <source>
        <dbReference type="Proteomes" id="UP000228952"/>
    </source>
</evidence>
<gene>
    <name evidence="2" type="ORF">COX64_02405</name>
</gene>
<name>A0A2M7W2V5_9BACT</name>
<keyword evidence="1" id="KW-1133">Transmembrane helix</keyword>
<comment type="caution">
    <text evidence="2">The sequence shown here is derived from an EMBL/GenBank/DDBJ whole genome shotgun (WGS) entry which is preliminary data.</text>
</comment>
<protein>
    <submittedName>
        <fullName evidence="2">Uncharacterized protein</fullName>
    </submittedName>
</protein>
<keyword evidence="1" id="KW-0812">Transmembrane</keyword>
<evidence type="ECO:0000313" key="2">
    <source>
        <dbReference type="EMBL" id="PJA14196.1"/>
    </source>
</evidence>
<feature type="transmembrane region" description="Helical" evidence="1">
    <location>
        <begin position="125"/>
        <end position="141"/>
    </location>
</feature>
<reference evidence="3" key="1">
    <citation type="submission" date="2017-09" db="EMBL/GenBank/DDBJ databases">
        <title>Depth-based differentiation of microbial function through sediment-hosted aquifers and enrichment of novel symbionts in the deep terrestrial subsurface.</title>
        <authorList>
            <person name="Probst A.J."/>
            <person name="Ladd B."/>
            <person name="Jarett J.K."/>
            <person name="Geller-Mcgrath D.E."/>
            <person name="Sieber C.M.K."/>
            <person name="Emerson J.B."/>
            <person name="Anantharaman K."/>
            <person name="Thomas B.C."/>
            <person name="Malmstrom R."/>
            <person name="Stieglmeier M."/>
            <person name="Klingl A."/>
            <person name="Woyke T."/>
            <person name="Ryan C.M."/>
            <person name="Banfield J.F."/>
        </authorList>
    </citation>
    <scope>NUCLEOTIDE SEQUENCE [LARGE SCALE GENOMIC DNA]</scope>
</reference>
<sequence length="156" mass="16367">MPQALEAGSMFCDYPTDAANYIADNTQGQIMITGISTGQATCPFPVVNTDGTLFARITFKAKKTGKANLAFLFNNQAADGMSGISDTSSPSLFIMSTPRDGAYTILSSASATPTPPGNLGVDPRVLLGVAVAAVAIGWYMYPRKRVASRVVTFTEG</sequence>
<accession>A0A2M7W2V5</accession>
<evidence type="ECO:0000256" key="1">
    <source>
        <dbReference type="SAM" id="Phobius"/>
    </source>
</evidence>
<keyword evidence="1" id="KW-0472">Membrane</keyword>
<dbReference type="Proteomes" id="UP000228952">
    <property type="component" value="Unassembled WGS sequence"/>
</dbReference>
<proteinExistence type="predicted"/>
<dbReference type="AlphaFoldDB" id="A0A2M7W2V5"/>
<dbReference type="EMBL" id="PFQB01000060">
    <property type="protein sequence ID" value="PJA14196.1"/>
    <property type="molecule type" value="Genomic_DNA"/>
</dbReference>